<evidence type="ECO:0000313" key="9">
    <source>
        <dbReference type="Proteomes" id="UP000253551"/>
    </source>
</evidence>
<dbReference type="PROSITE" id="PS00460">
    <property type="entry name" value="GLUTATHIONE_PEROXID_1"/>
    <property type="match status" value="1"/>
</dbReference>
<dbReference type="STRING" id="4846.A0A367IJ50"/>
<comment type="catalytic activity">
    <reaction evidence="4">
        <text>a hydroperoxide + [thioredoxin]-dithiol = an alcohol + [thioredoxin]-disulfide + H2O</text>
        <dbReference type="Rhea" id="RHEA:62620"/>
        <dbReference type="Rhea" id="RHEA-COMP:10698"/>
        <dbReference type="Rhea" id="RHEA-COMP:10700"/>
        <dbReference type="ChEBI" id="CHEBI:15377"/>
        <dbReference type="ChEBI" id="CHEBI:29950"/>
        <dbReference type="ChEBI" id="CHEBI:30879"/>
        <dbReference type="ChEBI" id="CHEBI:35924"/>
        <dbReference type="ChEBI" id="CHEBI:50058"/>
        <dbReference type="EC" id="1.11.1.24"/>
    </reaction>
</comment>
<feature type="domain" description="Thioredoxin" evidence="7">
    <location>
        <begin position="1"/>
        <end position="150"/>
    </location>
</feature>
<dbReference type="OrthoDB" id="446890at2759"/>
<name>A0A367IJ50_RHIST</name>
<evidence type="ECO:0000256" key="6">
    <source>
        <dbReference type="RuleBase" id="RU000499"/>
    </source>
</evidence>
<dbReference type="SUPFAM" id="SSF52833">
    <property type="entry name" value="Thioredoxin-like"/>
    <property type="match status" value="1"/>
</dbReference>
<keyword evidence="2 6" id="KW-0575">Peroxidase</keyword>
<evidence type="ECO:0000256" key="3">
    <source>
        <dbReference type="ARBA" id="ARBA00023002"/>
    </source>
</evidence>
<dbReference type="Gene3D" id="3.40.30.10">
    <property type="entry name" value="Glutaredoxin"/>
    <property type="match status" value="1"/>
</dbReference>
<evidence type="ECO:0000256" key="1">
    <source>
        <dbReference type="ARBA" id="ARBA00006926"/>
    </source>
</evidence>
<dbReference type="InterPro" id="IPR000889">
    <property type="entry name" value="Glutathione_peroxidase"/>
</dbReference>
<evidence type="ECO:0000256" key="4">
    <source>
        <dbReference type="ARBA" id="ARBA00049091"/>
    </source>
</evidence>
<organism evidence="8 9">
    <name type="scientific">Rhizopus stolonifer</name>
    <name type="common">Rhizopus nigricans</name>
    <dbReference type="NCBI Taxonomy" id="4846"/>
    <lineage>
        <taxon>Eukaryota</taxon>
        <taxon>Fungi</taxon>
        <taxon>Fungi incertae sedis</taxon>
        <taxon>Mucoromycota</taxon>
        <taxon>Mucoromycotina</taxon>
        <taxon>Mucoromycetes</taxon>
        <taxon>Mucorales</taxon>
        <taxon>Mucorineae</taxon>
        <taxon>Rhizopodaceae</taxon>
        <taxon>Rhizopus</taxon>
    </lineage>
</organism>
<feature type="active site" evidence="5">
    <location>
        <position position="27"/>
    </location>
</feature>
<dbReference type="FunFam" id="3.40.30.10:FF:000010">
    <property type="entry name" value="Glutathione peroxidase"/>
    <property type="match status" value="1"/>
</dbReference>
<dbReference type="EMBL" id="PJQM01007801">
    <property type="protein sequence ID" value="RCH77707.1"/>
    <property type="molecule type" value="Genomic_DNA"/>
</dbReference>
<dbReference type="Proteomes" id="UP000253551">
    <property type="component" value="Unassembled WGS sequence"/>
</dbReference>
<proteinExistence type="inferred from homology"/>
<keyword evidence="9" id="KW-1185">Reference proteome</keyword>
<dbReference type="PANTHER" id="PTHR11592">
    <property type="entry name" value="GLUTATHIONE PEROXIDASE"/>
    <property type="match status" value="1"/>
</dbReference>
<comment type="caution">
    <text evidence="8">The sequence shown here is derived from an EMBL/GenBank/DDBJ whole genome shotgun (WGS) entry which is preliminary data.</text>
</comment>
<dbReference type="AlphaFoldDB" id="A0A367IJ50"/>
<dbReference type="InterPro" id="IPR036249">
    <property type="entry name" value="Thioredoxin-like_sf"/>
</dbReference>
<dbReference type="PRINTS" id="PR01011">
    <property type="entry name" value="GLUTPROXDASE"/>
</dbReference>
<dbReference type="CDD" id="cd00340">
    <property type="entry name" value="GSH_Peroxidase"/>
    <property type="match status" value="1"/>
</dbReference>
<dbReference type="Pfam" id="PF00255">
    <property type="entry name" value="GSHPx"/>
    <property type="match status" value="1"/>
</dbReference>
<evidence type="ECO:0000259" key="7">
    <source>
        <dbReference type="PROSITE" id="PS51352"/>
    </source>
</evidence>
<evidence type="ECO:0000256" key="2">
    <source>
        <dbReference type="ARBA" id="ARBA00022559"/>
    </source>
</evidence>
<comment type="similarity">
    <text evidence="1 6">Belongs to the glutathione peroxidase family.</text>
</comment>
<evidence type="ECO:0000313" key="8">
    <source>
        <dbReference type="EMBL" id="RCH77707.1"/>
    </source>
</evidence>
<keyword evidence="3 6" id="KW-0560">Oxidoreductase</keyword>
<evidence type="ECO:0000256" key="5">
    <source>
        <dbReference type="PIRSR" id="PIRSR000303-1"/>
    </source>
</evidence>
<dbReference type="GO" id="GO:0034599">
    <property type="term" value="P:cellular response to oxidative stress"/>
    <property type="evidence" value="ECO:0007669"/>
    <property type="project" value="TreeGrafter"/>
</dbReference>
<dbReference type="PIRSF" id="PIRSF000303">
    <property type="entry name" value="Glutathion_perox"/>
    <property type="match status" value="1"/>
</dbReference>
<reference evidence="8 9" key="1">
    <citation type="journal article" date="2018" name="G3 (Bethesda)">
        <title>Phylogenetic and Phylogenomic Definition of Rhizopus Species.</title>
        <authorList>
            <person name="Gryganskyi A.P."/>
            <person name="Golan J."/>
            <person name="Dolatabadi S."/>
            <person name="Mondo S."/>
            <person name="Robb S."/>
            <person name="Idnurm A."/>
            <person name="Muszewska A."/>
            <person name="Steczkiewicz K."/>
            <person name="Masonjones S."/>
            <person name="Liao H.L."/>
            <person name="Gajdeczka M.T."/>
            <person name="Anike F."/>
            <person name="Vuek A."/>
            <person name="Anishchenko I.M."/>
            <person name="Voigt K."/>
            <person name="de Hoog G.S."/>
            <person name="Smith M.E."/>
            <person name="Heitman J."/>
            <person name="Vilgalys R."/>
            <person name="Stajich J.E."/>
        </authorList>
    </citation>
    <scope>NUCLEOTIDE SEQUENCE [LARGE SCALE GENOMIC DNA]</scope>
    <source>
        <strain evidence="8 9">LSU 92-RS-03</strain>
    </source>
</reference>
<dbReference type="GO" id="GO:0140824">
    <property type="term" value="F:thioredoxin-dependent peroxiredoxin activity"/>
    <property type="evidence" value="ECO:0007669"/>
    <property type="project" value="UniProtKB-EC"/>
</dbReference>
<feature type="non-terminal residue" evidence="8">
    <location>
        <position position="1"/>
    </location>
</feature>
<dbReference type="PANTHER" id="PTHR11592:SF78">
    <property type="entry name" value="GLUTATHIONE PEROXIDASE"/>
    <property type="match status" value="1"/>
</dbReference>
<dbReference type="InterPro" id="IPR029759">
    <property type="entry name" value="GPX_AS"/>
</dbReference>
<gene>
    <name evidence="8" type="ORF">CU098_001888</name>
</gene>
<accession>A0A367IJ50</accession>
<dbReference type="InterPro" id="IPR013766">
    <property type="entry name" value="Thioredoxin_domain"/>
</dbReference>
<protein>
    <recommendedName>
        <fullName evidence="6">Glutathione peroxidase</fullName>
    </recommendedName>
</protein>
<dbReference type="PROSITE" id="PS51352">
    <property type="entry name" value="THIOREDOXIN_2"/>
    <property type="match status" value="1"/>
</dbReference>
<sequence length="150" mass="17413">TDILGHEWDLSELKGKVVMVVNVASKCGYTKQYAGLEEIYLKYKSRDFVIIGCPCNQFGSQEPDTDKEIYDFCTIHWNVTFPLTAKIEVNGVNETPLYKWMKETIPGIFGLRRIKWNFEKFLINREGKVVKRYSTFTDPKSMASEIEKLL</sequence>
<dbReference type="PROSITE" id="PS51355">
    <property type="entry name" value="GLUTATHIONE_PEROXID_3"/>
    <property type="match status" value="1"/>
</dbReference>